<dbReference type="SUPFAM" id="SSF53098">
    <property type="entry name" value="Ribonuclease H-like"/>
    <property type="match status" value="1"/>
</dbReference>
<dbReference type="InterPro" id="IPR047201">
    <property type="entry name" value="ERI-1_3'hExo-like"/>
</dbReference>
<feature type="domain" description="Exonuclease" evidence="4">
    <location>
        <begin position="123"/>
        <end position="300"/>
    </location>
</feature>
<keyword evidence="1" id="KW-0540">Nuclease</keyword>
<dbReference type="AlphaFoldDB" id="A0A8H9K6U5"/>
<keyword evidence="3 5" id="KW-0269">Exonuclease</keyword>
<dbReference type="Proteomes" id="UP000863257">
    <property type="component" value="Unassembled WGS sequence"/>
</dbReference>
<dbReference type="InterPro" id="IPR036397">
    <property type="entry name" value="RNaseH_sf"/>
</dbReference>
<dbReference type="EMBL" id="DACRBY010000001">
    <property type="protein sequence ID" value="HAS8538327.1"/>
    <property type="molecule type" value="Genomic_DNA"/>
</dbReference>
<dbReference type="GO" id="GO:0003676">
    <property type="term" value="F:nucleic acid binding"/>
    <property type="evidence" value="ECO:0007669"/>
    <property type="project" value="InterPro"/>
</dbReference>
<dbReference type="PANTHER" id="PTHR23044">
    <property type="entry name" value="3'-5' EXONUCLEASE ERI1-RELATED"/>
    <property type="match status" value="1"/>
</dbReference>
<accession>A0A8H9K6U5</accession>
<dbReference type="GO" id="GO:0000175">
    <property type="term" value="F:3'-5'-RNA exonuclease activity"/>
    <property type="evidence" value="ECO:0007669"/>
    <property type="project" value="InterPro"/>
</dbReference>
<keyword evidence="2" id="KW-0378">Hydrolase</keyword>
<dbReference type="InterPro" id="IPR013520">
    <property type="entry name" value="Ribonucl_H"/>
</dbReference>
<comment type="caution">
    <text evidence="5">The sequence shown here is derived from an EMBL/GenBank/DDBJ whole genome shotgun (WGS) entry which is preliminary data.</text>
</comment>
<name>A0A8H9K6U5_VIBVL</name>
<reference evidence="5" key="1">
    <citation type="journal article" date="2018" name="Genome Biol.">
        <title>SKESA: strategic k-mer extension for scrupulous assemblies.</title>
        <authorList>
            <person name="Souvorov A."/>
            <person name="Agarwala R."/>
            <person name="Lipman D.J."/>
        </authorList>
    </citation>
    <scope>NUCLEOTIDE SEQUENCE</scope>
    <source>
        <strain evidence="5">BCW_3452</strain>
    </source>
</reference>
<evidence type="ECO:0000259" key="4">
    <source>
        <dbReference type="SMART" id="SM00479"/>
    </source>
</evidence>
<evidence type="ECO:0000256" key="3">
    <source>
        <dbReference type="ARBA" id="ARBA00022839"/>
    </source>
</evidence>
<dbReference type="SMART" id="SM00479">
    <property type="entry name" value="EXOIII"/>
    <property type="match status" value="1"/>
</dbReference>
<evidence type="ECO:0000313" key="5">
    <source>
        <dbReference type="EMBL" id="HAS8538327.1"/>
    </source>
</evidence>
<organism evidence="5">
    <name type="scientific">Vibrio vulnificus</name>
    <dbReference type="NCBI Taxonomy" id="672"/>
    <lineage>
        <taxon>Bacteria</taxon>
        <taxon>Pseudomonadati</taxon>
        <taxon>Pseudomonadota</taxon>
        <taxon>Gammaproteobacteria</taxon>
        <taxon>Vibrionales</taxon>
        <taxon>Vibrionaceae</taxon>
        <taxon>Vibrio</taxon>
    </lineage>
</organism>
<dbReference type="InterPro" id="IPR012337">
    <property type="entry name" value="RNaseH-like_sf"/>
</dbReference>
<proteinExistence type="predicted"/>
<dbReference type="Pfam" id="PF00929">
    <property type="entry name" value="RNase_T"/>
    <property type="match status" value="1"/>
</dbReference>
<gene>
    <name evidence="5" type="ORF">I7730_00745</name>
</gene>
<dbReference type="GO" id="GO:0006259">
    <property type="term" value="P:DNA metabolic process"/>
    <property type="evidence" value="ECO:0007669"/>
    <property type="project" value="UniProtKB-ARBA"/>
</dbReference>
<dbReference type="Gene3D" id="3.30.420.10">
    <property type="entry name" value="Ribonuclease H-like superfamily/Ribonuclease H"/>
    <property type="match status" value="1"/>
</dbReference>
<sequence>MLGKLEEWSSTLQLKASNGSKIHKRRQVSSVTQTLLKAKEALSAKSRRESEVAIAALNQVDSSLDSLDQIEEISNQNHLKELANTFMCAHDALKQTHYGMKELSYDEYQNISKIMSHKSNYDYFWVLDLELTCQTDNSGFLMEVIEIGIAVVDTKTLRVVDEFETLVKPICNPNLSDFCTKLTGITQRMVDAADEYPVAHSKMLEFLSKYPNGIFSTYGGGDMKTLIEVCERYQLSTEVISNEFINQKVAFSWAHGGKRCGLKKAINVAKLEITAAAHRALPDARHTAYLWPHIIAMYCVLMNQQKGAQ</sequence>
<protein>
    <submittedName>
        <fullName evidence="5">Exonuclease domain-containing protein</fullName>
    </submittedName>
</protein>
<evidence type="ECO:0000256" key="2">
    <source>
        <dbReference type="ARBA" id="ARBA00022801"/>
    </source>
</evidence>
<evidence type="ECO:0000256" key="1">
    <source>
        <dbReference type="ARBA" id="ARBA00022722"/>
    </source>
</evidence>
<dbReference type="CDD" id="cd06133">
    <property type="entry name" value="ERI-1_3'hExo_like"/>
    <property type="match status" value="1"/>
</dbReference>
<reference evidence="5" key="2">
    <citation type="submission" date="2019-01" db="EMBL/GenBank/DDBJ databases">
        <authorList>
            <consortium name="NCBI Pathogen Detection Project"/>
        </authorList>
    </citation>
    <scope>NUCLEOTIDE SEQUENCE</scope>
    <source>
        <strain evidence="5">BCW_3452</strain>
    </source>
</reference>
<dbReference type="InterPro" id="IPR051274">
    <property type="entry name" value="3-5_Exoribonuclease"/>
</dbReference>
<dbReference type="PANTHER" id="PTHR23044:SF61">
    <property type="entry name" value="3'-5' EXORIBONUCLEASE 1-RELATED"/>
    <property type="match status" value="1"/>
</dbReference>